<sequence>MEMSQSTTSNQSESIIEQVSSLPQTEMSQKLEKSIKNTDLQKENRDLPEISVADHEQENILGTYKLATMLRKQLEMLQSQMDELTVKFTERINNCSTRSEQKIKESETDLNVHSEEELKRNYEELRRVNQEDQNTIAKLHTENDMLYAELKSSAEFYEADLTAEKWKRSILKQQCQWHNGEKLKMKACYQSIQNTLIQCIQDAEAQKLEMTAELKHENNLSQNLLAYNATLEAEIREKDEEISNLTTELNAERETVLKLLSDIEELTKLKNFNSQPSFHLQSTVKDNFDKIKMESEAENRKHLQSSDMMPAVSTEEKTVTCGLATVEESSLNQCEETENTKIFETTETSAAYASRSYTKPILKKRVKTYAEVPTI</sequence>
<feature type="compositionally biased region" description="Polar residues" evidence="2">
    <location>
        <begin position="1"/>
        <end position="28"/>
    </location>
</feature>
<evidence type="ECO:0000313" key="4">
    <source>
        <dbReference type="Proteomes" id="UP000027135"/>
    </source>
</evidence>
<feature type="region of interest" description="Disordered" evidence="2">
    <location>
        <begin position="1"/>
        <end position="42"/>
    </location>
</feature>
<feature type="coiled-coil region" evidence="1">
    <location>
        <begin position="111"/>
        <end position="142"/>
    </location>
</feature>
<dbReference type="Proteomes" id="UP000027135">
    <property type="component" value="Unassembled WGS sequence"/>
</dbReference>
<dbReference type="EMBL" id="KK852584">
    <property type="protein sequence ID" value="KDR20843.1"/>
    <property type="molecule type" value="Genomic_DNA"/>
</dbReference>
<name>A0A067RCX4_ZOONE</name>
<evidence type="ECO:0000313" key="3">
    <source>
        <dbReference type="EMBL" id="KDR20843.1"/>
    </source>
</evidence>
<dbReference type="AlphaFoldDB" id="A0A067RCX4"/>
<feature type="compositionally biased region" description="Basic and acidic residues" evidence="2">
    <location>
        <begin position="29"/>
        <end position="42"/>
    </location>
</feature>
<feature type="coiled-coil region" evidence="1">
    <location>
        <begin position="200"/>
        <end position="255"/>
    </location>
</feature>
<dbReference type="InParanoid" id="A0A067RCX4"/>
<accession>A0A067RCX4</accession>
<gene>
    <name evidence="3" type="ORF">L798_04647</name>
</gene>
<reference evidence="3 4" key="1">
    <citation type="journal article" date="2014" name="Nat. Commun.">
        <title>Molecular traces of alternative social organization in a termite genome.</title>
        <authorList>
            <person name="Terrapon N."/>
            <person name="Li C."/>
            <person name="Robertson H.M."/>
            <person name="Ji L."/>
            <person name="Meng X."/>
            <person name="Booth W."/>
            <person name="Chen Z."/>
            <person name="Childers C.P."/>
            <person name="Glastad K.M."/>
            <person name="Gokhale K."/>
            <person name="Gowin J."/>
            <person name="Gronenberg W."/>
            <person name="Hermansen R.A."/>
            <person name="Hu H."/>
            <person name="Hunt B.G."/>
            <person name="Huylmans A.K."/>
            <person name="Khalil S.M."/>
            <person name="Mitchell R.D."/>
            <person name="Munoz-Torres M.C."/>
            <person name="Mustard J.A."/>
            <person name="Pan H."/>
            <person name="Reese J.T."/>
            <person name="Scharf M.E."/>
            <person name="Sun F."/>
            <person name="Vogel H."/>
            <person name="Xiao J."/>
            <person name="Yang W."/>
            <person name="Yang Z."/>
            <person name="Yang Z."/>
            <person name="Zhou J."/>
            <person name="Zhu J."/>
            <person name="Brent C.S."/>
            <person name="Elsik C.G."/>
            <person name="Goodisman M.A."/>
            <person name="Liberles D.A."/>
            <person name="Roe R.M."/>
            <person name="Vargo E.L."/>
            <person name="Vilcinskas A."/>
            <person name="Wang J."/>
            <person name="Bornberg-Bauer E."/>
            <person name="Korb J."/>
            <person name="Zhang G."/>
            <person name="Liebig J."/>
        </authorList>
    </citation>
    <scope>NUCLEOTIDE SEQUENCE [LARGE SCALE GENOMIC DNA]</scope>
    <source>
        <tissue evidence="3">Whole organism</tissue>
    </source>
</reference>
<evidence type="ECO:0000256" key="1">
    <source>
        <dbReference type="SAM" id="Coils"/>
    </source>
</evidence>
<evidence type="ECO:0000256" key="2">
    <source>
        <dbReference type="SAM" id="MobiDB-lite"/>
    </source>
</evidence>
<organism evidence="3 4">
    <name type="scientific">Zootermopsis nevadensis</name>
    <name type="common">Dampwood termite</name>
    <dbReference type="NCBI Taxonomy" id="136037"/>
    <lineage>
        <taxon>Eukaryota</taxon>
        <taxon>Metazoa</taxon>
        <taxon>Ecdysozoa</taxon>
        <taxon>Arthropoda</taxon>
        <taxon>Hexapoda</taxon>
        <taxon>Insecta</taxon>
        <taxon>Pterygota</taxon>
        <taxon>Neoptera</taxon>
        <taxon>Polyneoptera</taxon>
        <taxon>Dictyoptera</taxon>
        <taxon>Blattodea</taxon>
        <taxon>Blattoidea</taxon>
        <taxon>Termitoidae</taxon>
        <taxon>Termopsidae</taxon>
        <taxon>Zootermopsis</taxon>
    </lineage>
</organism>
<protein>
    <submittedName>
        <fullName evidence="3">Uncharacterized protein</fullName>
    </submittedName>
</protein>
<proteinExistence type="predicted"/>
<keyword evidence="1" id="KW-0175">Coiled coil</keyword>
<keyword evidence="4" id="KW-1185">Reference proteome</keyword>